<evidence type="ECO:0000256" key="2">
    <source>
        <dbReference type="ARBA" id="ARBA00007018"/>
    </source>
</evidence>
<feature type="binding site" evidence="6">
    <location>
        <position position="368"/>
    </location>
    <ligand>
        <name>Zn(2+)</name>
        <dbReference type="ChEBI" id="CHEBI:29105"/>
    </ligand>
</feature>
<dbReference type="PANTHER" id="PTHR20855:SF52">
    <property type="entry name" value="ADIPONECTIN RECEPTOR PROTEIN"/>
    <property type="match status" value="1"/>
</dbReference>
<sequence length="400" mass="43731">MTGHGHTFTAAVVASAAVASSRRSGGMGSGDMKQTQAAVFTPGDDEEKLKLPLPSPVDSDAAFKSLDALIACARSSSAYGTAGPGCPAGGHGGHGHSCPSSTRGFFQSLWDIVVSIFSPRKEEDELKLYTVDEVPEWLREQHVLGGYRMSTSFEQNWRSMFRWHNETMNIQTHFIPFLSSAATIGYLGWNMHAKASFVDRLVLSGYVAGAGYCFMASAMFHTHFPQSPEIFHHYCALDTTGIAVLVAASALSVSYYLYLCRPPMLLLHSSLILFASSLALLGPRFKFWAAPGFRIVRFTGLATMLAVCTAPVVQHLIENGLSAVFAEEQWFRWFVAGLSCLGGGVVVYLARFPERLSPGTFDYVGGSHSIWHVMVVLCCCCYARSVYELFLWRLQLACKA</sequence>
<dbReference type="Proteomes" id="UP000070544">
    <property type="component" value="Unassembled WGS sequence"/>
</dbReference>
<dbReference type="GO" id="GO:0016020">
    <property type="term" value="C:membrane"/>
    <property type="evidence" value="ECO:0007669"/>
    <property type="project" value="UniProtKB-SubCell"/>
</dbReference>
<dbReference type="GO" id="GO:0038023">
    <property type="term" value="F:signaling receptor activity"/>
    <property type="evidence" value="ECO:0007669"/>
    <property type="project" value="TreeGrafter"/>
</dbReference>
<feature type="transmembrane region" description="Helical" evidence="7">
    <location>
        <begin position="330"/>
        <end position="350"/>
    </location>
</feature>
<keyword evidence="4 7" id="KW-1133">Transmembrane helix</keyword>
<comment type="subcellular location">
    <subcellularLocation>
        <location evidence="1">Membrane</location>
        <topology evidence="1">Multi-pass membrane protein</topology>
    </subcellularLocation>
</comment>
<protein>
    <submittedName>
        <fullName evidence="8">HlyIII-domain-containing protein</fullName>
    </submittedName>
</protein>
<evidence type="ECO:0000256" key="6">
    <source>
        <dbReference type="PIRSR" id="PIRSR604254-1"/>
    </source>
</evidence>
<dbReference type="EMBL" id="KQ965752">
    <property type="protein sequence ID" value="KXS16434.1"/>
    <property type="molecule type" value="Genomic_DNA"/>
</dbReference>
<dbReference type="AlphaFoldDB" id="A0A139AIQ6"/>
<keyword evidence="6" id="KW-0862">Zinc</keyword>
<name>A0A139AIQ6_GONPJ</name>
<comment type="similarity">
    <text evidence="2">Belongs to the ADIPOR family.</text>
</comment>
<feature type="transmembrane region" description="Helical" evidence="7">
    <location>
        <begin position="265"/>
        <end position="283"/>
    </location>
</feature>
<evidence type="ECO:0000313" key="8">
    <source>
        <dbReference type="EMBL" id="KXS16434.1"/>
    </source>
</evidence>
<feature type="transmembrane region" description="Helical" evidence="7">
    <location>
        <begin position="295"/>
        <end position="318"/>
    </location>
</feature>
<dbReference type="Pfam" id="PF03006">
    <property type="entry name" value="HlyIII"/>
    <property type="match status" value="1"/>
</dbReference>
<feature type="binding site" evidence="6">
    <location>
        <position position="221"/>
    </location>
    <ligand>
        <name>Zn(2+)</name>
        <dbReference type="ChEBI" id="CHEBI:29105"/>
    </ligand>
</feature>
<evidence type="ECO:0000256" key="5">
    <source>
        <dbReference type="ARBA" id="ARBA00023136"/>
    </source>
</evidence>
<dbReference type="InterPro" id="IPR004254">
    <property type="entry name" value="AdipoR/HlyIII-related"/>
</dbReference>
<keyword evidence="3 7" id="KW-0812">Transmembrane</keyword>
<dbReference type="PANTHER" id="PTHR20855">
    <property type="entry name" value="ADIPOR/PROGESTIN RECEPTOR-RELATED"/>
    <property type="match status" value="1"/>
</dbReference>
<proteinExistence type="inferred from homology"/>
<evidence type="ECO:0000313" key="9">
    <source>
        <dbReference type="Proteomes" id="UP000070544"/>
    </source>
</evidence>
<keyword evidence="9" id="KW-1185">Reference proteome</keyword>
<dbReference type="STRING" id="1344416.A0A139AIQ6"/>
<dbReference type="GO" id="GO:0046872">
    <property type="term" value="F:metal ion binding"/>
    <property type="evidence" value="ECO:0007669"/>
    <property type="project" value="UniProtKB-KW"/>
</dbReference>
<keyword evidence="5 7" id="KW-0472">Membrane</keyword>
<evidence type="ECO:0000256" key="4">
    <source>
        <dbReference type="ARBA" id="ARBA00022989"/>
    </source>
</evidence>
<organism evidence="8 9">
    <name type="scientific">Gonapodya prolifera (strain JEL478)</name>
    <name type="common">Monoblepharis prolifera</name>
    <dbReference type="NCBI Taxonomy" id="1344416"/>
    <lineage>
        <taxon>Eukaryota</taxon>
        <taxon>Fungi</taxon>
        <taxon>Fungi incertae sedis</taxon>
        <taxon>Chytridiomycota</taxon>
        <taxon>Chytridiomycota incertae sedis</taxon>
        <taxon>Monoblepharidomycetes</taxon>
        <taxon>Monoblepharidales</taxon>
        <taxon>Gonapodyaceae</taxon>
        <taxon>Gonapodya</taxon>
    </lineage>
</organism>
<feature type="transmembrane region" description="Helical" evidence="7">
    <location>
        <begin position="370"/>
        <end position="392"/>
    </location>
</feature>
<feature type="transmembrane region" description="Helical" evidence="7">
    <location>
        <begin position="170"/>
        <end position="189"/>
    </location>
</feature>
<evidence type="ECO:0000256" key="7">
    <source>
        <dbReference type="SAM" id="Phobius"/>
    </source>
</evidence>
<gene>
    <name evidence="8" type="ORF">M427DRAFT_55395</name>
</gene>
<dbReference type="OrthoDB" id="5585746at2759"/>
<evidence type="ECO:0000256" key="1">
    <source>
        <dbReference type="ARBA" id="ARBA00004141"/>
    </source>
</evidence>
<feature type="transmembrane region" description="Helical" evidence="7">
    <location>
        <begin position="201"/>
        <end position="220"/>
    </location>
</feature>
<evidence type="ECO:0000256" key="3">
    <source>
        <dbReference type="ARBA" id="ARBA00022692"/>
    </source>
</evidence>
<keyword evidence="6" id="KW-0479">Metal-binding</keyword>
<reference evidence="8 9" key="1">
    <citation type="journal article" date="2015" name="Genome Biol. Evol.">
        <title>Phylogenomic analyses indicate that early fungi evolved digesting cell walls of algal ancestors of land plants.</title>
        <authorList>
            <person name="Chang Y."/>
            <person name="Wang S."/>
            <person name="Sekimoto S."/>
            <person name="Aerts A.L."/>
            <person name="Choi C."/>
            <person name="Clum A."/>
            <person name="LaButti K.M."/>
            <person name="Lindquist E.A."/>
            <person name="Yee Ngan C."/>
            <person name="Ohm R.A."/>
            <person name="Salamov A.A."/>
            <person name="Grigoriev I.V."/>
            <person name="Spatafora J.W."/>
            <person name="Berbee M.L."/>
        </authorList>
    </citation>
    <scope>NUCLEOTIDE SEQUENCE [LARGE SCALE GENOMIC DNA]</scope>
    <source>
        <strain evidence="8 9">JEL478</strain>
    </source>
</reference>
<feature type="transmembrane region" description="Helical" evidence="7">
    <location>
        <begin position="240"/>
        <end position="258"/>
    </location>
</feature>
<feature type="binding site" evidence="6">
    <location>
        <position position="372"/>
    </location>
    <ligand>
        <name>Zn(2+)</name>
        <dbReference type="ChEBI" id="CHEBI:29105"/>
    </ligand>
</feature>
<dbReference type="GO" id="GO:0006882">
    <property type="term" value="P:intracellular zinc ion homeostasis"/>
    <property type="evidence" value="ECO:0007669"/>
    <property type="project" value="TreeGrafter"/>
</dbReference>
<accession>A0A139AIQ6</accession>